<sequence>KKKETEVAVKESTDVVAKEWEDKLAKYASDESKQEVPTASYISLKSGILTYAGTPIPDNKLQVIIIDSIFENTYYPGAYDPNKLESPECFAMNHQLDDLVPHAKSVDKQHQNCEECPNLVWGSKPNSRGKACQERRRLIVIPATVESADDVLTAEVAVLKVPVTSVKNWASYVKTLDAMYKRPTFAMITELSTTPDPKTQFKLDFKAIESINMEFLDAVIKKRELSQDILLKPYDKIDDNKEEPKEGTKYGD</sequence>
<accession>X0UL56</accession>
<reference evidence="1" key="1">
    <citation type="journal article" date="2014" name="Front. Microbiol.">
        <title>High frequency of phylogenetically diverse reductive dehalogenase-homologous genes in deep subseafloor sedimentary metagenomes.</title>
        <authorList>
            <person name="Kawai M."/>
            <person name="Futagami T."/>
            <person name="Toyoda A."/>
            <person name="Takaki Y."/>
            <person name="Nishi S."/>
            <person name="Hori S."/>
            <person name="Arai W."/>
            <person name="Tsubouchi T."/>
            <person name="Morono Y."/>
            <person name="Uchiyama I."/>
            <person name="Ito T."/>
            <person name="Fujiyama A."/>
            <person name="Inagaki F."/>
            <person name="Takami H."/>
        </authorList>
    </citation>
    <scope>NUCLEOTIDE SEQUENCE</scope>
    <source>
        <strain evidence="1">Expedition CK06-06</strain>
    </source>
</reference>
<feature type="non-terminal residue" evidence="1">
    <location>
        <position position="1"/>
    </location>
</feature>
<dbReference type="EMBL" id="BARS01011377">
    <property type="protein sequence ID" value="GAF89225.1"/>
    <property type="molecule type" value="Genomic_DNA"/>
</dbReference>
<organism evidence="1">
    <name type="scientific">marine sediment metagenome</name>
    <dbReference type="NCBI Taxonomy" id="412755"/>
    <lineage>
        <taxon>unclassified sequences</taxon>
        <taxon>metagenomes</taxon>
        <taxon>ecological metagenomes</taxon>
    </lineage>
</organism>
<protein>
    <submittedName>
        <fullName evidence="1">Uncharacterized protein</fullName>
    </submittedName>
</protein>
<name>X0UL56_9ZZZZ</name>
<proteinExistence type="predicted"/>
<dbReference type="AlphaFoldDB" id="X0UL56"/>
<evidence type="ECO:0000313" key="1">
    <source>
        <dbReference type="EMBL" id="GAF89225.1"/>
    </source>
</evidence>
<gene>
    <name evidence="1" type="ORF">S01H1_20709</name>
</gene>
<comment type="caution">
    <text evidence="1">The sequence shown here is derived from an EMBL/GenBank/DDBJ whole genome shotgun (WGS) entry which is preliminary data.</text>
</comment>